<dbReference type="RefSeq" id="XP_008880938.1">
    <property type="nucleotide sequence ID" value="XM_008882716.1"/>
</dbReference>
<gene>
    <name evidence="2" type="ORF">H310_14787</name>
</gene>
<name>A0A024T8Y0_9STRA</name>
<keyword evidence="1" id="KW-0812">Transmembrane</keyword>
<dbReference type="PANTHER" id="PTHR12242">
    <property type="entry name" value="OS02G0130600 PROTEIN-RELATED"/>
    <property type="match status" value="1"/>
</dbReference>
<feature type="transmembrane region" description="Helical" evidence="1">
    <location>
        <begin position="132"/>
        <end position="155"/>
    </location>
</feature>
<feature type="transmembrane region" description="Helical" evidence="1">
    <location>
        <begin position="195"/>
        <end position="215"/>
    </location>
</feature>
<keyword evidence="1" id="KW-0472">Membrane</keyword>
<feature type="transmembrane region" description="Helical" evidence="1">
    <location>
        <begin position="235"/>
        <end position="255"/>
    </location>
</feature>
<organism evidence="2">
    <name type="scientific">Aphanomyces invadans</name>
    <dbReference type="NCBI Taxonomy" id="157072"/>
    <lineage>
        <taxon>Eukaryota</taxon>
        <taxon>Sar</taxon>
        <taxon>Stramenopiles</taxon>
        <taxon>Oomycota</taxon>
        <taxon>Saprolegniomycetes</taxon>
        <taxon>Saprolegniales</taxon>
        <taxon>Verrucalvaceae</taxon>
        <taxon>Aphanomyces</taxon>
    </lineage>
</organism>
<feature type="transmembrane region" description="Helical" evidence="1">
    <location>
        <begin position="100"/>
        <end position="120"/>
    </location>
</feature>
<evidence type="ECO:0000256" key="1">
    <source>
        <dbReference type="SAM" id="Phobius"/>
    </source>
</evidence>
<feature type="transmembrane region" description="Helical" evidence="1">
    <location>
        <begin position="69"/>
        <end position="88"/>
    </location>
</feature>
<dbReference type="VEuPathDB" id="FungiDB:H310_14787"/>
<proteinExistence type="predicted"/>
<dbReference type="AlphaFoldDB" id="A0A024T8Y0"/>
<evidence type="ECO:0000313" key="2">
    <source>
        <dbReference type="EMBL" id="ETV90419.1"/>
    </source>
</evidence>
<dbReference type="PANTHER" id="PTHR12242:SF22">
    <property type="entry name" value="OS02G0130600 PROTEIN"/>
    <property type="match status" value="1"/>
</dbReference>
<sequence length="285" mass="32427">LLHVAAAHTAHFPTGSTPATMVELVVWQSIVIAVMLATGFGVSAYRLFTIPREPYRVQVPQVPKNIPLLVFRIAIFSFFLVVFLIRMAQTNLDDLFYYTYWNFTIQTIYVGWAIVYQIQIWFQPKPVHANGWLNATFDVAFTSCAVVVSVYWFVLYKPTAIVPWTTYVVHGVNLILLLIEFAFNEHLVQRNNMKFVIMWPALYGSVTWITMATGLNDKWPYDLLDVTKPYAPLKWFGIVFSHAVFFGAVLLLSLLKVRIVGEPAPAVECAKNDKVTIQVVPNSFV</sequence>
<feature type="transmembrane region" description="Helical" evidence="1">
    <location>
        <begin position="25"/>
        <end position="48"/>
    </location>
</feature>
<reference evidence="2" key="1">
    <citation type="submission" date="2013-12" db="EMBL/GenBank/DDBJ databases">
        <title>The Genome Sequence of Aphanomyces invadans NJM9701.</title>
        <authorList>
            <consortium name="The Broad Institute Genomics Platform"/>
            <person name="Russ C."/>
            <person name="Tyler B."/>
            <person name="van West P."/>
            <person name="Dieguez-Uribeondo J."/>
            <person name="Young S.K."/>
            <person name="Zeng Q."/>
            <person name="Gargeya S."/>
            <person name="Fitzgerald M."/>
            <person name="Abouelleil A."/>
            <person name="Alvarado L."/>
            <person name="Chapman S.B."/>
            <person name="Gainer-Dewar J."/>
            <person name="Goldberg J."/>
            <person name="Griggs A."/>
            <person name="Gujja S."/>
            <person name="Hansen M."/>
            <person name="Howarth C."/>
            <person name="Imamovic A."/>
            <person name="Ireland A."/>
            <person name="Larimer J."/>
            <person name="McCowan C."/>
            <person name="Murphy C."/>
            <person name="Pearson M."/>
            <person name="Poon T.W."/>
            <person name="Priest M."/>
            <person name="Roberts A."/>
            <person name="Saif S."/>
            <person name="Shea T."/>
            <person name="Sykes S."/>
            <person name="Wortman J."/>
            <person name="Nusbaum C."/>
            <person name="Birren B."/>
        </authorList>
    </citation>
    <scope>NUCLEOTIDE SEQUENCE [LARGE SCALE GENOMIC DNA]</scope>
    <source>
        <strain evidence="2">NJM9701</strain>
    </source>
</reference>
<accession>A0A024T8Y0</accession>
<protein>
    <submittedName>
        <fullName evidence="2">Uncharacterized protein</fullName>
    </submittedName>
</protein>
<dbReference type="GO" id="GO:0016020">
    <property type="term" value="C:membrane"/>
    <property type="evidence" value="ECO:0007669"/>
    <property type="project" value="TreeGrafter"/>
</dbReference>
<dbReference type="EMBL" id="KI914040">
    <property type="protein sequence ID" value="ETV90419.1"/>
    <property type="molecule type" value="Genomic_DNA"/>
</dbReference>
<feature type="transmembrane region" description="Helical" evidence="1">
    <location>
        <begin position="161"/>
        <end position="183"/>
    </location>
</feature>
<dbReference type="OrthoDB" id="67162at2759"/>
<dbReference type="GeneID" id="20091837"/>
<keyword evidence="1" id="KW-1133">Transmembrane helix</keyword>
<feature type="non-terminal residue" evidence="2">
    <location>
        <position position="1"/>
    </location>
</feature>